<name>A0A5C3NLG2_9AGAM</name>
<proteinExistence type="predicted"/>
<reference evidence="1 2" key="1">
    <citation type="journal article" date="2019" name="Nat. Ecol. Evol.">
        <title>Megaphylogeny resolves global patterns of mushroom evolution.</title>
        <authorList>
            <person name="Varga T."/>
            <person name="Krizsan K."/>
            <person name="Foldi C."/>
            <person name="Dima B."/>
            <person name="Sanchez-Garcia M."/>
            <person name="Sanchez-Ramirez S."/>
            <person name="Szollosi G.J."/>
            <person name="Szarkandi J.G."/>
            <person name="Papp V."/>
            <person name="Albert L."/>
            <person name="Andreopoulos W."/>
            <person name="Angelini C."/>
            <person name="Antonin V."/>
            <person name="Barry K.W."/>
            <person name="Bougher N.L."/>
            <person name="Buchanan P."/>
            <person name="Buyck B."/>
            <person name="Bense V."/>
            <person name="Catcheside P."/>
            <person name="Chovatia M."/>
            <person name="Cooper J."/>
            <person name="Damon W."/>
            <person name="Desjardin D."/>
            <person name="Finy P."/>
            <person name="Geml J."/>
            <person name="Haridas S."/>
            <person name="Hughes K."/>
            <person name="Justo A."/>
            <person name="Karasinski D."/>
            <person name="Kautmanova I."/>
            <person name="Kiss B."/>
            <person name="Kocsube S."/>
            <person name="Kotiranta H."/>
            <person name="LaButti K.M."/>
            <person name="Lechner B.E."/>
            <person name="Liimatainen K."/>
            <person name="Lipzen A."/>
            <person name="Lukacs Z."/>
            <person name="Mihaltcheva S."/>
            <person name="Morgado L.N."/>
            <person name="Niskanen T."/>
            <person name="Noordeloos M.E."/>
            <person name="Ohm R.A."/>
            <person name="Ortiz-Santana B."/>
            <person name="Ovrebo C."/>
            <person name="Racz N."/>
            <person name="Riley R."/>
            <person name="Savchenko A."/>
            <person name="Shiryaev A."/>
            <person name="Soop K."/>
            <person name="Spirin V."/>
            <person name="Szebenyi C."/>
            <person name="Tomsovsky M."/>
            <person name="Tulloss R.E."/>
            <person name="Uehling J."/>
            <person name="Grigoriev I.V."/>
            <person name="Vagvolgyi C."/>
            <person name="Papp T."/>
            <person name="Martin F.M."/>
            <person name="Miettinen O."/>
            <person name="Hibbett D.S."/>
            <person name="Nagy L.G."/>
        </authorList>
    </citation>
    <scope>NUCLEOTIDE SEQUENCE [LARGE SCALE GENOMIC DNA]</scope>
    <source>
        <strain evidence="1 2">OMC1185</strain>
    </source>
</reference>
<dbReference type="SUPFAM" id="SSF52058">
    <property type="entry name" value="L domain-like"/>
    <property type="match status" value="1"/>
</dbReference>
<dbReference type="OrthoDB" id="3181669at2759"/>
<evidence type="ECO:0000313" key="1">
    <source>
        <dbReference type="EMBL" id="TFK54461.1"/>
    </source>
</evidence>
<accession>A0A5C3NLG2</accession>
<protein>
    <submittedName>
        <fullName evidence="1">Uncharacterized protein</fullName>
    </submittedName>
</protein>
<organism evidence="1 2">
    <name type="scientific">Heliocybe sulcata</name>
    <dbReference type="NCBI Taxonomy" id="5364"/>
    <lineage>
        <taxon>Eukaryota</taxon>
        <taxon>Fungi</taxon>
        <taxon>Dikarya</taxon>
        <taxon>Basidiomycota</taxon>
        <taxon>Agaricomycotina</taxon>
        <taxon>Agaricomycetes</taxon>
        <taxon>Gloeophyllales</taxon>
        <taxon>Gloeophyllaceae</taxon>
        <taxon>Heliocybe</taxon>
    </lineage>
</organism>
<dbReference type="EMBL" id="ML213506">
    <property type="protein sequence ID" value="TFK54461.1"/>
    <property type="molecule type" value="Genomic_DNA"/>
</dbReference>
<dbReference type="Gene3D" id="1.20.1280.50">
    <property type="match status" value="1"/>
</dbReference>
<sequence>MAAREAFASRTTGHLTAMNKLLPISRLPPELMARIFMSYMNGNPHNSDNRCQVFSPWMWYAYRYIITQVCHDWREVALQNARLWAEIHDTSPAHVTEMLLRSKQAPLKIRQVHDHWHEDRDYVESYRRIFEEIHRIRDLELFLSRRTPQVFDGHQARSADCLQVLRLRTGFDQNDAYLLPFVSSLSAPHLQELDVESYSLPFFKMLLLPSLTSFAWSMCRVETTVPILLELLRDMPLLHNLILSSSLVSKAEEGLPKDVDNQVALRHLHYLEIECMAAPCADLLAHLSLPSEVKMHISVVSGRERGHGASLALSQSLKRVFSTINGIMSSQPLRVLQLEPYGSMIQFQGWTTVHPDETVIETVVTGLSLSDLSHLHLLDQPCDLPWRQTFQQLVNVTHLRVKGVGARGLTDGLRIQSKTKKPGMGACSTASGASGNLDACIPLFPRLECIRLERIRFYEAYSAPGADDFVEQFKLALKSRESAERKLRRLEIVNTINCMHDEVEFLSEVVEECTWDGEEELGSDEADLEYPYYYK</sequence>
<gene>
    <name evidence="1" type="ORF">OE88DRAFT_1655132</name>
</gene>
<keyword evidence="2" id="KW-1185">Reference proteome</keyword>
<dbReference type="AlphaFoldDB" id="A0A5C3NLG2"/>
<dbReference type="STRING" id="5364.A0A5C3NLG2"/>
<dbReference type="Proteomes" id="UP000305948">
    <property type="component" value="Unassembled WGS sequence"/>
</dbReference>
<evidence type="ECO:0000313" key="2">
    <source>
        <dbReference type="Proteomes" id="UP000305948"/>
    </source>
</evidence>